<dbReference type="InterPro" id="IPR014558">
    <property type="entry name" value="UCP029720"/>
</dbReference>
<feature type="signal peptide" evidence="1">
    <location>
        <begin position="1"/>
        <end position="25"/>
    </location>
</feature>
<keyword evidence="3" id="KW-1185">Reference proteome</keyword>
<dbReference type="InterPro" id="IPR005297">
    <property type="entry name" value="Lipoprotein_repeat"/>
</dbReference>
<dbReference type="EMBL" id="QYUR01000002">
    <property type="protein sequence ID" value="RJG12853.1"/>
    <property type="molecule type" value="Genomic_DNA"/>
</dbReference>
<name>A0A418XK56_9PSED</name>
<organism evidence="2 3">
    <name type="scientific">Pseudomonas cavernicola</name>
    <dbReference type="NCBI Taxonomy" id="2320866"/>
    <lineage>
        <taxon>Bacteria</taxon>
        <taxon>Pseudomonadati</taxon>
        <taxon>Pseudomonadota</taxon>
        <taxon>Gammaproteobacteria</taxon>
        <taxon>Pseudomonadales</taxon>
        <taxon>Pseudomonadaceae</taxon>
        <taxon>Pseudomonas</taxon>
    </lineage>
</organism>
<protein>
    <recommendedName>
        <fullName evidence="4">Lipoprotein with Yx(FWY)xxD motif</fullName>
    </recommendedName>
</protein>
<reference evidence="2 3" key="1">
    <citation type="submission" date="2018-09" db="EMBL/GenBank/DDBJ databases">
        <authorList>
            <person name="Zhu H."/>
        </authorList>
    </citation>
    <scope>NUCLEOTIDE SEQUENCE [LARGE SCALE GENOMIC DNA]</scope>
    <source>
        <strain evidence="2 3">K1S02-6</strain>
    </source>
</reference>
<proteinExistence type="predicted"/>
<dbReference type="OrthoDB" id="9800666at2"/>
<dbReference type="PIRSF" id="PIRSF029720">
    <property type="entry name" value="UCP029720"/>
    <property type="match status" value="1"/>
</dbReference>
<dbReference type="PANTHER" id="PTHR39335">
    <property type="entry name" value="BLL4220 PROTEIN"/>
    <property type="match status" value="1"/>
</dbReference>
<comment type="caution">
    <text evidence="2">The sequence shown here is derived from an EMBL/GenBank/DDBJ whole genome shotgun (WGS) entry which is preliminary data.</text>
</comment>
<dbReference type="Proteomes" id="UP000284021">
    <property type="component" value="Unassembled WGS sequence"/>
</dbReference>
<evidence type="ECO:0008006" key="4">
    <source>
        <dbReference type="Google" id="ProtNLM"/>
    </source>
</evidence>
<evidence type="ECO:0000313" key="2">
    <source>
        <dbReference type="EMBL" id="RJG12853.1"/>
    </source>
</evidence>
<gene>
    <name evidence="2" type="ORF">D3879_06115</name>
</gene>
<dbReference type="AlphaFoldDB" id="A0A418XK56"/>
<dbReference type="RefSeq" id="WP_119953177.1">
    <property type="nucleotide sequence ID" value="NZ_QYUR01000002.1"/>
</dbReference>
<dbReference type="PANTHER" id="PTHR39335:SF1">
    <property type="entry name" value="BLL4220 PROTEIN"/>
    <property type="match status" value="1"/>
</dbReference>
<evidence type="ECO:0000256" key="1">
    <source>
        <dbReference type="SAM" id="SignalP"/>
    </source>
</evidence>
<evidence type="ECO:0000313" key="3">
    <source>
        <dbReference type="Proteomes" id="UP000284021"/>
    </source>
</evidence>
<accession>A0A418XK56</accession>
<keyword evidence="1" id="KW-0732">Signal</keyword>
<dbReference type="Pfam" id="PF03640">
    <property type="entry name" value="Lipoprotein_15"/>
    <property type="match status" value="2"/>
</dbReference>
<sequence length="126" mass="13586">MMRTSPTMMALLAGAALALSGLVHAAEPAMEKDGMLVDSKGMTLYTYDKDAMGKSNCNDSCATNWPPLMAEAGAKADDDWTVVKRDDGTMQWAYYGKPLYTFIQDKKAGDMVGDGKGGVWHVAKPE</sequence>
<dbReference type="GO" id="GO:0043448">
    <property type="term" value="P:alkane catabolic process"/>
    <property type="evidence" value="ECO:0007669"/>
    <property type="project" value="TreeGrafter"/>
</dbReference>
<feature type="chain" id="PRO_5019355210" description="Lipoprotein with Yx(FWY)xxD motif" evidence="1">
    <location>
        <begin position="26"/>
        <end position="126"/>
    </location>
</feature>